<protein>
    <submittedName>
        <fullName evidence="1">Uncharacterized protein</fullName>
    </submittedName>
</protein>
<evidence type="ECO:0000313" key="1">
    <source>
        <dbReference type="EMBL" id="CCK76671.1"/>
    </source>
</evidence>
<dbReference type="STRING" id="698738.OLEAN_C24950"/>
<dbReference type="KEGG" id="oai:OLEAN_C24950"/>
<accession>R4YNL7</accession>
<keyword evidence="2" id="KW-1185">Reference proteome</keyword>
<dbReference type="Proteomes" id="UP000032749">
    <property type="component" value="Chromosome"/>
</dbReference>
<evidence type="ECO:0000313" key="2">
    <source>
        <dbReference type="Proteomes" id="UP000032749"/>
    </source>
</evidence>
<sequence length="83" mass="9270">MSIFLEKLKNLKGKSKAQFDQFILENAKKSVLKELQDNDVSPDDITPEEMDELLAEEIKTQREFAKGLATGSIGFAVLLELLG</sequence>
<reference evidence="1 2" key="1">
    <citation type="journal article" date="2013" name="Nat. Commun.">
        <title>Genome sequence and functional genomic analysis of the oil-degrading bacterium Oleispira antarctica.</title>
        <authorList>
            <person name="Kube M."/>
            <person name="Chernikova T.N."/>
            <person name="Al-Ramahi Y."/>
            <person name="Beloqui A."/>
            <person name="Lopez-Cortez N."/>
            <person name="Guazzaroni M.E."/>
            <person name="Heipieper H.J."/>
            <person name="Klages S."/>
            <person name="Kotsyurbenko O.R."/>
            <person name="Langer I."/>
            <person name="Nechitaylo T.Y."/>
            <person name="Lunsdorf H."/>
            <person name="Fernandez M."/>
            <person name="Juarez S."/>
            <person name="Ciordia S."/>
            <person name="Singer A."/>
            <person name="Kagan O."/>
            <person name="Egorova O."/>
            <person name="Petit P.A."/>
            <person name="Stogios P."/>
            <person name="Kim Y."/>
            <person name="Tchigvintsev A."/>
            <person name="Flick R."/>
            <person name="Denaro R."/>
            <person name="Genovese M."/>
            <person name="Albar J.P."/>
            <person name="Reva O.N."/>
            <person name="Martinez-Gomariz M."/>
            <person name="Tran H."/>
            <person name="Ferrer M."/>
            <person name="Savchenko A."/>
            <person name="Yakunin A.F."/>
            <person name="Yakimov M.M."/>
            <person name="Golyshina O.V."/>
            <person name="Reinhardt R."/>
            <person name="Golyshin P.N."/>
        </authorList>
    </citation>
    <scope>NUCLEOTIDE SEQUENCE [LARGE SCALE GENOMIC DNA]</scope>
</reference>
<gene>
    <name evidence="1" type="ORF">OLEAN_C24950</name>
</gene>
<name>R4YNL7_OLEAN</name>
<dbReference type="EMBL" id="FO203512">
    <property type="protein sequence ID" value="CCK76671.1"/>
    <property type="molecule type" value="Genomic_DNA"/>
</dbReference>
<organism evidence="1 2">
    <name type="scientific">Oleispira antarctica RB-8</name>
    <dbReference type="NCBI Taxonomy" id="698738"/>
    <lineage>
        <taxon>Bacteria</taxon>
        <taxon>Pseudomonadati</taxon>
        <taxon>Pseudomonadota</taxon>
        <taxon>Gammaproteobacteria</taxon>
        <taxon>Oceanospirillales</taxon>
        <taxon>Oceanospirillaceae</taxon>
        <taxon>Oleispira</taxon>
    </lineage>
</organism>
<dbReference type="AlphaFoldDB" id="R4YNL7"/>
<dbReference type="HOGENOM" id="CLU_2539261_0_0_6"/>
<proteinExistence type="predicted"/>